<dbReference type="Pfam" id="PF03658">
    <property type="entry name" value="Ub-RnfH"/>
    <property type="match status" value="1"/>
</dbReference>
<proteinExistence type="inferred from homology"/>
<sequence length="91" mass="10255">MADRITVEVVCATAERQLLRKVTLAAGSSVIQAVEQSGILQEMPEVAFDPSRLGIFSRRVTPDETLRDGDRVEIYRSLTLDPKDARRRRAR</sequence>
<evidence type="ECO:0000256" key="1">
    <source>
        <dbReference type="ARBA" id="ARBA00010645"/>
    </source>
</evidence>
<evidence type="ECO:0000256" key="2">
    <source>
        <dbReference type="HAMAP-Rule" id="MF_00460"/>
    </source>
</evidence>
<dbReference type="Proteomes" id="UP001620405">
    <property type="component" value="Unassembled WGS sequence"/>
</dbReference>
<dbReference type="InterPro" id="IPR005346">
    <property type="entry name" value="RnfH"/>
</dbReference>
<accession>A0ABW8IYA9</accession>
<dbReference type="Gene3D" id="3.10.20.280">
    <property type="entry name" value="RnfH-like"/>
    <property type="match status" value="1"/>
</dbReference>
<evidence type="ECO:0000313" key="3">
    <source>
        <dbReference type="EMBL" id="MFK2874944.1"/>
    </source>
</evidence>
<reference evidence="3 4" key="1">
    <citation type="submission" date="2020-10" db="EMBL/GenBank/DDBJ databases">
        <title>Phylogeny of dyella-like bacteria.</title>
        <authorList>
            <person name="Fu J."/>
        </authorList>
    </citation>
    <scope>NUCLEOTIDE SEQUENCE [LARGE SCALE GENOMIC DNA]</scope>
    <source>
        <strain evidence="3 4">DHOB07</strain>
    </source>
</reference>
<dbReference type="RefSeq" id="WP_284396144.1">
    <property type="nucleotide sequence ID" value="NZ_BSNQ01000003.1"/>
</dbReference>
<dbReference type="EMBL" id="JADIKG010000013">
    <property type="protein sequence ID" value="MFK2874944.1"/>
    <property type="molecule type" value="Genomic_DNA"/>
</dbReference>
<dbReference type="HAMAP" id="MF_00460">
    <property type="entry name" value="UPF0125_RnfH"/>
    <property type="match status" value="1"/>
</dbReference>
<dbReference type="PANTHER" id="PTHR37483">
    <property type="entry name" value="UPF0125 PROTEIN RATB"/>
    <property type="match status" value="1"/>
</dbReference>
<comment type="caution">
    <text evidence="3">The sequence shown here is derived from an EMBL/GenBank/DDBJ whole genome shotgun (WGS) entry which is preliminary data.</text>
</comment>
<keyword evidence="4" id="KW-1185">Reference proteome</keyword>
<protein>
    <recommendedName>
        <fullName evidence="2">UPF0125 protein ISP13_15470</fullName>
    </recommendedName>
</protein>
<gene>
    <name evidence="3" type="ORF">ISP13_15470</name>
</gene>
<dbReference type="InterPro" id="IPR037021">
    <property type="entry name" value="RnfH_sf"/>
</dbReference>
<dbReference type="InterPro" id="IPR016155">
    <property type="entry name" value="Mopterin_synth/thiamin_S_b"/>
</dbReference>
<comment type="similarity">
    <text evidence="1 2">Belongs to the UPF0125 (RnfH) family.</text>
</comment>
<name>A0ABW8IYA9_9GAMM</name>
<dbReference type="PANTHER" id="PTHR37483:SF1">
    <property type="entry name" value="UPF0125 PROTEIN RATB"/>
    <property type="match status" value="1"/>
</dbReference>
<dbReference type="NCBIfam" id="NF002490">
    <property type="entry name" value="PRK01777.1"/>
    <property type="match status" value="1"/>
</dbReference>
<evidence type="ECO:0000313" key="4">
    <source>
        <dbReference type="Proteomes" id="UP001620405"/>
    </source>
</evidence>
<organism evidence="3 4">
    <name type="scientific">Dyella lipolytica</name>
    <dbReference type="NCBI Taxonomy" id="1867835"/>
    <lineage>
        <taxon>Bacteria</taxon>
        <taxon>Pseudomonadati</taxon>
        <taxon>Pseudomonadota</taxon>
        <taxon>Gammaproteobacteria</taxon>
        <taxon>Lysobacterales</taxon>
        <taxon>Rhodanobacteraceae</taxon>
        <taxon>Dyella</taxon>
    </lineage>
</organism>
<dbReference type="SUPFAM" id="SSF54285">
    <property type="entry name" value="MoaD/ThiS"/>
    <property type="match status" value="1"/>
</dbReference>